<name>A0A6A6AAM8_9PLEO</name>
<keyword evidence="7" id="KW-0732">Signal</keyword>
<dbReference type="AlphaFoldDB" id="A0A6A6AAM8"/>
<feature type="chain" id="PRO_5025497098" description="MFS general substrate transporter" evidence="7">
    <location>
        <begin position="25"/>
        <end position="507"/>
    </location>
</feature>
<evidence type="ECO:0000256" key="3">
    <source>
        <dbReference type="ARBA" id="ARBA00022989"/>
    </source>
</evidence>
<feature type="signal peptide" evidence="7">
    <location>
        <begin position="1"/>
        <end position="24"/>
    </location>
</feature>
<evidence type="ECO:0000256" key="1">
    <source>
        <dbReference type="ARBA" id="ARBA00004141"/>
    </source>
</evidence>
<reference evidence="8" key="1">
    <citation type="journal article" date="2020" name="Stud. Mycol.">
        <title>101 Dothideomycetes genomes: a test case for predicting lifestyles and emergence of pathogens.</title>
        <authorList>
            <person name="Haridas S."/>
            <person name="Albert R."/>
            <person name="Binder M."/>
            <person name="Bloem J."/>
            <person name="Labutti K."/>
            <person name="Salamov A."/>
            <person name="Andreopoulos B."/>
            <person name="Baker S."/>
            <person name="Barry K."/>
            <person name="Bills G."/>
            <person name="Bluhm B."/>
            <person name="Cannon C."/>
            <person name="Castanera R."/>
            <person name="Culley D."/>
            <person name="Daum C."/>
            <person name="Ezra D."/>
            <person name="Gonzalez J."/>
            <person name="Henrissat B."/>
            <person name="Kuo A."/>
            <person name="Liang C."/>
            <person name="Lipzen A."/>
            <person name="Lutzoni F."/>
            <person name="Magnuson J."/>
            <person name="Mondo S."/>
            <person name="Nolan M."/>
            <person name="Ohm R."/>
            <person name="Pangilinan J."/>
            <person name="Park H.-J."/>
            <person name="Ramirez L."/>
            <person name="Alfaro M."/>
            <person name="Sun H."/>
            <person name="Tritt A."/>
            <person name="Yoshinaga Y."/>
            <person name="Zwiers L.-H."/>
            <person name="Turgeon B."/>
            <person name="Goodwin S."/>
            <person name="Spatafora J."/>
            <person name="Crous P."/>
            <person name="Grigoriev I."/>
        </authorList>
    </citation>
    <scope>NUCLEOTIDE SEQUENCE</scope>
    <source>
        <strain evidence="8">CBS 119687</strain>
    </source>
</reference>
<keyword evidence="2 6" id="KW-0812">Transmembrane</keyword>
<dbReference type="RefSeq" id="XP_033522662.1">
    <property type="nucleotide sequence ID" value="XM_033670526.1"/>
</dbReference>
<dbReference type="InterPro" id="IPR011701">
    <property type="entry name" value="MFS"/>
</dbReference>
<evidence type="ECO:0000313" key="8">
    <source>
        <dbReference type="EMBL" id="KAF2128273.1"/>
    </source>
</evidence>
<dbReference type="PANTHER" id="PTHR23507">
    <property type="entry name" value="ZGC:174356"/>
    <property type="match status" value="1"/>
</dbReference>
<evidence type="ECO:0000256" key="4">
    <source>
        <dbReference type="ARBA" id="ARBA00023136"/>
    </source>
</evidence>
<evidence type="ECO:0008006" key="10">
    <source>
        <dbReference type="Google" id="ProtNLM"/>
    </source>
</evidence>
<feature type="compositionally biased region" description="Low complexity" evidence="5">
    <location>
        <begin position="255"/>
        <end position="273"/>
    </location>
</feature>
<organism evidence="8 9">
    <name type="scientific">Dothidotthia symphoricarpi CBS 119687</name>
    <dbReference type="NCBI Taxonomy" id="1392245"/>
    <lineage>
        <taxon>Eukaryota</taxon>
        <taxon>Fungi</taxon>
        <taxon>Dikarya</taxon>
        <taxon>Ascomycota</taxon>
        <taxon>Pezizomycotina</taxon>
        <taxon>Dothideomycetes</taxon>
        <taxon>Pleosporomycetidae</taxon>
        <taxon>Pleosporales</taxon>
        <taxon>Dothidotthiaceae</taxon>
        <taxon>Dothidotthia</taxon>
    </lineage>
</organism>
<keyword evidence="3 6" id="KW-1133">Transmembrane helix</keyword>
<keyword evidence="9" id="KW-1185">Reference proteome</keyword>
<gene>
    <name evidence="8" type="ORF">P153DRAFT_386400</name>
</gene>
<feature type="transmembrane region" description="Helical" evidence="6">
    <location>
        <begin position="379"/>
        <end position="398"/>
    </location>
</feature>
<comment type="subcellular location">
    <subcellularLocation>
        <location evidence="1">Membrane</location>
        <topology evidence="1">Multi-pass membrane protein</topology>
    </subcellularLocation>
</comment>
<feature type="transmembrane region" description="Helical" evidence="6">
    <location>
        <begin position="481"/>
        <end position="501"/>
    </location>
</feature>
<feature type="region of interest" description="Disordered" evidence="5">
    <location>
        <begin position="248"/>
        <end position="273"/>
    </location>
</feature>
<evidence type="ECO:0000256" key="6">
    <source>
        <dbReference type="SAM" id="Phobius"/>
    </source>
</evidence>
<protein>
    <recommendedName>
        <fullName evidence="10">MFS general substrate transporter</fullName>
    </recommendedName>
</protein>
<evidence type="ECO:0000313" key="9">
    <source>
        <dbReference type="Proteomes" id="UP000799771"/>
    </source>
</evidence>
<dbReference type="GO" id="GO:0022857">
    <property type="term" value="F:transmembrane transporter activity"/>
    <property type="evidence" value="ECO:0007669"/>
    <property type="project" value="InterPro"/>
</dbReference>
<feature type="transmembrane region" description="Helical" evidence="6">
    <location>
        <begin position="410"/>
        <end position="429"/>
    </location>
</feature>
<dbReference type="Pfam" id="PF07690">
    <property type="entry name" value="MFS_1"/>
    <property type="match status" value="1"/>
</dbReference>
<keyword evidence="4 6" id="KW-0472">Membrane</keyword>
<feature type="transmembrane region" description="Helical" evidence="6">
    <location>
        <begin position="74"/>
        <end position="94"/>
    </location>
</feature>
<evidence type="ECO:0000256" key="7">
    <source>
        <dbReference type="SAM" id="SignalP"/>
    </source>
</evidence>
<feature type="transmembrane region" description="Helical" evidence="6">
    <location>
        <begin position="198"/>
        <end position="220"/>
    </location>
</feature>
<dbReference type="Proteomes" id="UP000799771">
    <property type="component" value="Unassembled WGS sequence"/>
</dbReference>
<evidence type="ECO:0000256" key="2">
    <source>
        <dbReference type="ARBA" id="ARBA00022692"/>
    </source>
</evidence>
<feature type="transmembrane region" description="Helical" evidence="6">
    <location>
        <begin position="106"/>
        <end position="128"/>
    </location>
</feature>
<sequence>MFRFNHSTAWGCGAVLILVSLGQAMWKAPLLRMVELNLCRSYYETQDPKVISPNGDVDERFCKVLPVQKELATIFAYNILFTALIELLTAFPYATLCGRFNRRTVLLVNVGSAAAGLCHTMCICYFYQIFSTRLIWAQCIYRLFGGGESVLLSLTNALIAETIPAANLSKALFSLNAARLFVNAASQTLGARLMQKSIWLPMSVGISIYSLVFPVLFLIIDPRHQKYKSPSEVATKVTVTVPSATIAGGEETDPLLDSSISSGPSSGPSRPAISVEQRHNESPLYMVWNSFTSAFLAVIHVCRNPIAAPTLVLFFWNELGHGVNTIIPQWASCTFSWTLADTNYFLAAQRAIAAITLVVLTLIIHWLQAIGKPAARLDLGLVIFCQSATLLGMFCTIASSLYTSARWRNVQYVCAVLLYMMGWGMNGALQSTVTRAIDPDHITLVYTGLNVAERLATMTSGPVFAALLAEGLERGGVWEYLPYWVSLGFFLIVSVLTVRLVRMLAKV</sequence>
<dbReference type="PANTHER" id="PTHR23507:SF1">
    <property type="entry name" value="FI18259P1-RELATED"/>
    <property type="match status" value="1"/>
</dbReference>
<accession>A0A6A6AAM8</accession>
<evidence type="ECO:0000256" key="5">
    <source>
        <dbReference type="SAM" id="MobiDB-lite"/>
    </source>
</evidence>
<dbReference type="InterPro" id="IPR036259">
    <property type="entry name" value="MFS_trans_sf"/>
</dbReference>
<dbReference type="SUPFAM" id="SSF103473">
    <property type="entry name" value="MFS general substrate transporter"/>
    <property type="match status" value="1"/>
</dbReference>
<feature type="transmembrane region" description="Helical" evidence="6">
    <location>
        <begin position="344"/>
        <end position="367"/>
    </location>
</feature>
<dbReference type="OrthoDB" id="194139at2759"/>
<dbReference type="Gene3D" id="1.20.1250.20">
    <property type="entry name" value="MFS general substrate transporter like domains"/>
    <property type="match status" value="1"/>
</dbReference>
<dbReference type="GeneID" id="54410958"/>
<proteinExistence type="predicted"/>
<dbReference type="EMBL" id="ML977508">
    <property type="protein sequence ID" value="KAF2128273.1"/>
    <property type="molecule type" value="Genomic_DNA"/>
</dbReference>
<dbReference type="GO" id="GO:0016020">
    <property type="term" value="C:membrane"/>
    <property type="evidence" value="ECO:0007669"/>
    <property type="project" value="UniProtKB-SubCell"/>
</dbReference>